<feature type="transmembrane region" description="Helical" evidence="2">
    <location>
        <begin position="180"/>
        <end position="202"/>
    </location>
</feature>
<keyword evidence="2" id="KW-1133">Transmembrane helix</keyword>
<dbReference type="EMBL" id="VLTN01000070">
    <property type="protein sequence ID" value="KAA0147229.1"/>
    <property type="molecule type" value="Genomic_DNA"/>
</dbReference>
<dbReference type="InterPro" id="IPR001789">
    <property type="entry name" value="Sig_transdc_resp-reg_receiver"/>
</dbReference>
<dbReference type="SMART" id="SM00448">
    <property type="entry name" value="REC"/>
    <property type="match status" value="1"/>
</dbReference>
<feature type="domain" description="Response regulatory" evidence="3">
    <location>
        <begin position="730"/>
        <end position="872"/>
    </location>
</feature>
<protein>
    <recommendedName>
        <fullName evidence="3">Response regulatory domain-containing protein</fullName>
    </recommendedName>
</protein>
<feature type="transmembrane region" description="Helical" evidence="2">
    <location>
        <begin position="279"/>
        <end position="305"/>
    </location>
</feature>
<evidence type="ECO:0000256" key="2">
    <source>
        <dbReference type="SAM" id="Phobius"/>
    </source>
</evidence>
<evidence type="ECO:0000313" key="5">
    <source>
        <dbReference type="Proteomes" id="UP000323011"/>
    </source>
</evidence>
<keyword evidence="5" id="KW-1185">Reference proteome</keyword>
<feature type="transmembrane region" description="Helical" evidence="2">
    <location>
        <begin position="81"/>
        <end position="99"/>
    </location>
</feature>
<dbReference type="SUPFAM" id="SSF52172">
    <property type="entry name" value="CheY-like"/>
    <property type="match status" value="1"/>
</dbReference>
<accession>A0A5A8C3X2</accession>
<comment type="caution">
    <text evidence="4">The sequence shown here is derived from an EMBL/GenBank/DDBJ whole genome shotgun (WGS) entry which is preliminary data.</text>
</comment>
<dbReference type="CDD" id="cd00156">
    <property type="entry name" value="REC"/>
    <property type="match status" value="1"/>
</dbReference>
<evidence type="ECO:0000256" key="1">
    <source>
        <dbReference type="PROSITE-ProRule" id="PRU00169"/>
    </source>
</evidence>
<reference evidence="4 5" key="1">
    <citation type="submission" date="2019-07" db="EMBL/GenBank/DDBJ databases">
        <title>Genomes of Cafeteria roenbergensis.</title>
        <authorList>
            <person name="Fischer M.G."/>
            <person name="Hackl T."/>
            <person name="Roman M."/>
        </authorList>
    </citation>
    <scope>NUCLEOTIDE SEQUENCE [LARGE SCALE GENOMIC DNA]</scope>
    <source>
        <strain evidence="4 5">BVI</strain>
    </source>
</reference>
<proteinExistence type="predicted"/>
<feature type="transmembrane region" description="Helical" evidence="2">
    <location>
        <begin position="111"/>
        <end position="128"/>
    </location>
</feature>
<dbReference type="AlphaFoldDB" id="A0A5A8C3X2"/>
<dbReference type="GO" id="GO:0000160">
    <property type="term" value="P:phosphorelay signal transduction system"/>
    <property type="evidence" value="ECO:0007669"/>
    <property type="project" value="InterPro"/>
</dbReference>
<keyword evidence="2" id="KW-0472">Membrane</keyword>
<evidence type="ECO:0000259" key="3">
    <source>
        <dbReference type="PROSITE" id="PS50110"/>
    </source>
</evidence>
<feature type="transmembrane region" description="Helical" evidence="2">
    <location>
        <begin position="208"/>
        <end position="231"/>
    </location>
</feature>
<sequence length="872" mass="91727">MLNRAHSAVLHAAINAAVTLMAGHSAGIHRPWLVGPHDPLDAASAALGEAWRNSSSGTAEFTRRGAAADAFDTGHLVARGAMAGVVVLACLVVALSLTMPSAAAHGPRSRISAFGFIMCLHAAMWPTATGARFGLVPLPFAPGSCATLQVSSVGMFLISSVTSAHIALEWQAEDERVIARFGHSGWVLVSRGFLAAMSLVIADGWITYLLLTGQIVTFELAVATIVFRALVHSAWVPLAQAVLDAIVPGAQQPGGWDSFFGWLATSRSRRGRCRSTVEVVSEVVLMVRIASMVMIVTMMVVFGTWPVCSAWNRLVSQADPPAPFPAGLDAGAKDTQELFFAMAVLDAGFNVAAFGNMLGPAVSMTLQLQLGLTAARTAQQAKADRQLLHAVTYVSHHTRGPLNAAVLCLAVLQDYHERKGGGGGELSGIARAPSAATLTMTPRVVSVGRHSTIRLAQRSQRPSLLSDATPTSASMLRDLGTSLESAKQQLDDLLLWQRLEATKCVTQASWAGFTRRWRSRLEQHFEGQRTEAGVELIFAVSRRTSISDMLGARRAAVDAAGWLVLTDHARVFHAAVAMLALGSFAAAAGARREARKLLPHDPKGSAAVSSSGLVSASASAEPSASPSVQVAVSVVAAVGDLGRPPTFEAVPPPAGAGPVVAGELVVEVRYDGDGFDAAQLLERDPFEPFDRSGAASSTTATAEDLLSGDGLRLAVLRGVATSLHGEAGVASGGRHDDATVLRVERRLLERWGARVEGFADGADVVARLRELQTTGGRFPDTLVIDSQMPRLDGLATVRALRAMGRGVAWGQAVDATGRRVGGDERWSASGPLLVLATGESSRPLEAEARGLGVREVLVKPLRADRLLEGLTH</sequence>
<feature type="transmembrane region" description="Helical" evidence="2">
    <location>
        <begin position="148"/>
        <end position="168"/>
    </location>
</feature>
<dbReference type="InterPro" id="IPR011006">
    <property type="entry name" value="CheY-like_superfamily"/>
</dbReference>
<gene>
    <name evidence="4" type="ORF">FNF29_07490</name>
</gene>
<dbReference type="Proteomes" id="UP000323011">
    <property type="component" value="Unassembled WGS sequence"/>
</dbReference>
<feature type="modified residue" description="4-aspartylphosphate" evidence="1">
    <location>
        <position position="785"/>
    </location>
</feature>
<keyword evidence="2" id="KW-0812">Transmembrane</keyword>
<dbReference type="Gene3D" id="3.40.50.2300">
    <property type="match status" value="1"/>
</dbReference>
<evidence type="ECO:0000313" key="4">
    <source>
        <dbReference type="EMBL" id="KAA0147229.1"/>
    </source>
</evidence>
<organism evidence="4 5">
    <name type="scientific">Cafeteria roenbergensis</name>
    <name type="common">Marine flagellate</name>
    <dbReference type="NCBI Taxonomy" id="33653"/>
    <lineage>
        <taxon>Eukaryota</taxon>
        <taxon>Sar</taxon>
        <taxon>Stramenopiles</taxon>
        <taxon>Bigyra</taxon>
        <taxon>Opalozoa</taxon>
        <taxon>Bicosoecida</taxon>
        <taxon>Cafeteriaceae</taxon>
        <taxon>Cafeteria</taxon>
    </lineage>
</organism>
<name>A0A5A8C3X2_CAFRO</name>
<keyword evidence="1" id="KW-0597">Phosphoprotein</keyword>
<dbReference type="PROSITE" id="PS50110">
    <property type="entry name" value="RESPONSE_REGULATORY"/>
    <property type="match status" value="1"/>
</dbReference>